<sequence>MNAILIGRGGWGKLLETYIQQSENFTLLGIYGSDFNISLIPSNTQVAFIATPLCAHFDLTMACITKGLHVFVEKPTCKTLNEFYMLQDCAKQHNLRIYTDYIYLCSRSISYIIEMIKDKPLDSIHATITQYGKFYENESVLDVLGVHWLSVFCSIFPELYVKHFFYQNPYQLQATFLTKDCRYKHCKITLFCSLLHDKKARTLEIYAKDMSIVFDMQTNPTIKISNLSESKNIHFDEQNNIAKTLNHFYEILFNDELYNKHIKMCHEILQLCCNMKPAI</sequence>
<dbReference type="Proteomes" id="UP000029861">
    <property type="component" value="Unassembled WGS sequence"/>
</dbReference>
<dbReference type="InterPro" id="IPR036291">
    <property type="entry name" value="NAD(P)-bd_dom_sf"/>
</dbReference>
<dbReference type="RefSeq" id="WP_034322469.1">
    <property type="nucleotide sequence ID" value="NZ_FZNF01000028.1"/>
</dbReference>
<evidence type="ECO:0000313" key="3">
    <source>
        <dbReference type="Proteomes" id="UP000029861"/>
    </source>
</evidence>
<dbReference type="EMBL" id="JRPK02000017">
    <property type="protein sequence ID" value="TLD98088.1"/>
    <property type="molecule type" value="Genomic_DNA"/>
</dbReference>
<dbReference type="Pfam" id="PF01408">
    <property type="entry name" value="GFO_IDH_MocA"/>
    <property type="match status" value="1"/>
</dbReference>
<dbReference type="PANTHER" id="PTHR43377:SF6">
    <property type="entry name" value="GFO_IDH_MOCA-LIKE OXIDOREDUCTASE N-TERMINAL DOMAIN-CONTAINING PROTEIN"/>
    <property type="match status" value="1"/>
</dbReference>
<proteinExistence type="predicted"/>
<dbReference type="Gene3D" id="3.30.360.10">
    <property type="entry name" value="Dihydrodipicolinate Reductase, domain 2"/>
    <property type="match status" value="1"/>
</dbReference>
<reference evidence="2 3" key="1">
    <citation type="journal article" date="2014" name="Genome Announc.">
        <title>Draft genome sequences of eight enterohepatic helicobacter species isolated from both laboratory and wild rodents.</title>
        <authorList>
            <person name="Sheh A."/>
            <person name="Shen Z."/>
            <person name="Fox J.G."/>
        </authorList>
    </citation>
    <scope>NUCLEOTIDE SEQUENCE [LARGE SCALE GENOMIC DNA]</scope>
    <source>
        <strain evidence="2 3">ATCC 49310</strain>
    </source>
</reference>
<dbReference type="InterPro" id="IPR051450">
    <property type="entry name" value="Gfo/Idh/MocA_Oxidoreductases"/>
</dbReference>
<dbReference type="InterPro" id="IPR000683">
    <property type="entry name" value="Gfo/Idh/MocA-like_OxRdtase_N"/>
</dbReference>
<organism evidence="2 3">
    <name type="scientific">Helicobacter trogontum</name>
    <dbReference type="NCBI Taxonomy" id="50960"/>
    <lineage>
        <taxon>Bacteria</taxon>
        <taxon>Pseudomonadati</taxon>
        <taxon>Campylobacterota</taxon>
        <taxon>Epsilonproteobacteria</taxon>
        <taxon>Campylobacterales</taxon>
        <taxon>Helicobacteraceae</taxon>
        <taxon>Helicobacter</taxon>
    </lineage>
</organism>
<dbReference type="STRING" id="50960.LS81_07930"/>
<name>A0A4U8TFB6_9HELI</name>
<evidence type="ECO:0000259" key="1">
    <source>
        <dbReference type="Pfam" id="PF01408"/>
    </source>
</evidence>
<dbReference type="GO" id="GO:0000166">
    <property type="term" value="F:nucleotide binding"/>
    <property type="evidence" value="ECO:0007669"/>
    <property type="project" value="InterPro"/>
</dbReference>
<gene>
    <name evidence="2" type="ORF">LS80_006020</name>
</gene>
<evidence type="ECO:0000313" key="2">
    <source>
        <dbReference type="EMBL" id="TLD98088.1"/>
    </source>
</evidence>
<comment type="caution">
    <text evidence="2">The sequence shown here is derived from an EMBL/GenBank/DDBJ whole genome shotgun (WGS) entry which is preliminary data.</text>
</comment>
<accession>A0A4U8TFB6</accession>
<dbReference type="Gene3D" id="3.40.50.720">
    <property type="entry name" value="NAD(P)-binding Rossmann-like Domain"/>
    <property type="match status" value="1"/>
</dbReference>
<dbReference type="PANTHER" id="PTHR43377">
    <property type="entry name" value="BILIVERDIN REDUCTASE A"/>
    <property type="match status" value="1"/>
</dbReference>
<dbReference type="AlphaFoldDB" id="A0A4U8TFB6"/>
<feature type="domain" description="Gfo/Idh/MocA-like oxidoreductase N-terminal" evidence="1">
    <location>
        <begin position="43"/>
        <end position="99"/>
    </location>
</feature>
<dbReference type="SUPFAM" id="SSF51735">
    <property type="entry name" value="NAD(P)-binding Rossmann-fold domains"/>
    <property type="match status" value="1"/>
</dbReference>
<protein>
    <submittedName>
        <fullName evidence="2">Gfo/Idh/MocA family oxidoreductase</fullName>
    </submittedName>
</protein>